<evidence type="ECO:0000313" key="2">
    <source>
        <dbReference type="Proteomes" id="UP000284375"/>
    </source>
</evidence>
<dbReference type="EMBL" id="LJZO01000104">
    <property type="protein sequence ID" value="ROV86920.1"/>
    <property type="molecule type" value="Genomic_DNA"/>
</dbReference>
<accession>A0A423V8A1</accession>
<protein>
    <submittedName>
        <fullName evidence="1">Uncharacterized protein</fullName>
    </submittedName>
</protein>
<evidence type="ECO:0000313" key="1">
    <source>
        <dbReference type="EMBL" id="ROV86920.1"/>
    </source>
</evidence>
<dbReference type="STRING" id="252740.A0A423V8A1"/>
<proteinExistence type="predicted"/>
<name>A0A423V8A1_CYTCH</name>
<dbReference type="AlphaFoldDB" id="A0A423V8A1"/>
<sequence length="293" mass="32350">MAAPIPLRRCFLQPFTLSLDNYHAEPTTNTNPSSSSVTTANVDPPSFAHKILTAYWTDLCNAFISAIPAARLTDEYLSHAERLIRHASEADVVRTAALYVLHPINQAFSAHSATAGTVTCLAELSSANLRADITYFKCPPNPGQGNKRAFAVIEFKKRQLINSTEFARAEKCNSSMSEAQIRQNVAQISQQAKGRNIDHTFYDGYSCKLVKQAAAYAITHRTKYIALFNWEALVLIRFQAMELLNHNGSLKSVGELQADGVGEWCQTTVITQSVQMRPALLGFLSEAYDATPF</sequence>
<dbReference type="OrthoDB" id="2896980at2759"/>
<reference evidence="1 2" key="1">
    <citation type="submission" date="2015-09" db="EMBL/GenBank/DDBJ databases">
        <title>Host preference determinants of Valsa canker pathogens revealed by comparative genomics.</title>
        <authorList>
            <person name="Yin Z."/>
            <person name="Huang L."/>
        </authorList>
    </citation>
    <scope>NUCLEOTIDE SEQUENCE [LARGE SCALE GENOMIC DNA]</scope>
    <source>
        <strain evidence="1 2">YSFL</strain>
    </source>
</reference>
<organism evidence="1 2">
    <name type="scientific">Cytospora chrysosperma</name>
    <name type="common">Cytospora canker fungus</name>
    <name type="synonym">Sphaeria chrysosperma</name>
    <dbReference type="NCBI Taxonomy" id="252740"/>
    <lineage>
        <taxon>Eukaryota</taxon>
        <taxon>Fungi</taxon>
        <taxon>Dikarya</taxon>
        <taxon>Ascomycota</taxon>
        <taxon>Pezizomycotina</taxon>
        <taxon>Sordariomycetes</taxon>
        <taxon>Sordariomycetidae</taxon>
        <taxon>Diaporthales</taxon>
        <taxon>Cytosporaceae</taxon>
        <taxon>Cytospora</taxon>
    </lineage>
</organism>
<dbReference type="Proteomes" id="UP000284375">
    <property type="component" value="Unassembled WGS sequence"/>
</dbReference>
<gene>
    <name evidence="1" type="ORF">VSDG_10123</name>
</gene>
<comment type="caution">
    <text evidence="1">The sequence shown here is derived from an EMBL/GenBank/DDBJ whole genome shotgun (WGS) entry which is preliminary data.</text>
</comment>
<keyword evidence="2" id="KW-1185">Reference proteome</keyword>